<dbReference type="KEGG" id="cvn:111111426"/>
<protein>
    <submittedName>
        <fullName evidence="6">Antistasin-like isoform X1</fullName>
    </submittedName>
</protein>
<evidence type="ECO:0000313" key="5">
    <source>
        <dbReference type="Proteomes" id="UP000694844"/>
    </source>
</evidence>
<dbReference type="GeneID" id="111111426"/>
<evidence type="ECO:0000256" key="1">
    <source>
        <dbReference type="ARBA" id="ARBA00022690"/>
    </source>
</evidence>
<evidence type="ECO:0000256" key="3">
    <source>
        <dbReference type="SAM" id="SignalP"/>
    </source>
</evidence>
<dbReference type="InterPro" id="IPR011061">
    <property type="entry name" value="Hirudin/antistatin"/>
</dbReference>
<feature type="domain" description="Antistasin-like" evidence="4">
    <location>
        <begin position="29"/>
        <end position="56"/>
    </location>
</feature>
<keyword evidence="2" id="KW-0722">Serine protease inhibitor</keyword>
<keyword evidence="1" id="KW-0646">Protease inhibitor</keyword>
<dbReference type="PROSITE" id="PS51252">
    <property type="entry name" value="ANTISTASIN"/>
    <property type="match status" value="1"/>
</dbReference>
<dbReference type="RefSeq" id="XP_022304119.1">
    <property type="nucleotide sequence ID" value="XM_022448411.1"/>
</dbReference>
<keyword evidence="5" id="KW-1185">Reference proteome</keyword>
<dbReference type="OrthoDB" id="6098160at2759"/>
<dbReference type="AlphaFoldDB" id="A0A8B8BMP2"/>
<name>A0A8B8BMP2_CRAVI</name>
<accession>A0A8B8BMP2</accession>
<gene>
    <name evidence="6" type="primary">LOC111111426</name>
</gene>
<evidence type="ECO:0000259" key="4">
    <source>
        <dbReference type="PROSITE" id="PS51252"/>
    </source>
</evidence>
<dbReference type="Pfam" id="PF02822">
    <property type="entry name" value="Antistasin"/>
    <property type="match status" value="1"/>
</dbReference>
<dbReference type="SUPFAM" id="SSF57262">
    <property type="entry name" value="Leech antihemostatic proteins"/>
    <property type="match status" value="4"/>
</dbReference>
<evidence type="ECO:0000313" key="6">
    <source>
        <dbReference type="RefSeq" id="XP_022304119.1"/>
    </source>
</evidence>
<dbReference type="GO" id="GO:0004867">
    <property type="term" value="F:serine-type endopeptidase inhibitor activity"/>
    <property type="evidence" value="ECO:0007669"/>
    <property type="project" value="UniProtKB-KW"/>
</dbReference>
<proteinExistence type="predicted"/>
<evidence type="ECO:0000256" key="2">
    <source>
        <dbReference type="ARBA" id="ARBA00022900"/>
    </source>
</evidence>
<dbReference type="InterPro" id="IPR004094">
    <property type="entry name" value="Antistasin-like"/>
</dbReference>
<sequence>MRKVSVFFLGFTILQLLSIYGGCDGFLFCSLYPMFCSLSCQNGYAKDSNGCTLCKCATTSDSSETAAANSHANPVSTSGYHHPCLPHQQFCPLTCPEGFVNGSGGCQFCICYQSNVTEPTTQPPPTTPGVRVHMTNPCIQNQTLCDKFCGEGYLLGPDGCQYCLCRNLIPGLVYTKAPSTTPSSETTTLAYYLPNPCQDGQHVCSANCQYGFILGPGNCQYCMCAAKTTPSLMTTTVKPAGSDVAPSTTPFPSGHMDNECAVAFTICQIKCKHGFLADTVDCRRCVCKDEIYKSAGIDKADEPDIKLMNPCVQGLDVCNVFCYHGYLRGPRGCQYCACQFVGKH</sequence>
<feature type="chain" id="PRO_5034356254" evidence="3">
    <location>
        <begin position="26"/>
        <end position="344"/>
    </location>
</feature>
<dbReference type="Gene3D" id="2.10.22.10">
    <property type="entry name" value="Antistasin, domain 1"/>
    <property type="match status" value="3"/>
</dbReference>
<dbReference type="Proteomes" id="UP000694844">
    <property type="component" value="Chromosome 9"/>
</dbReference>
<organism evidence="5 6">
    <name type="scientific">Crassostrea virginica</name>
    <name type="common">Eastern oyster</name>
    <dbReference type="NCBI Taxonomy" id="6565"/>
    <lineage>
        <taxon>Eukaryota</taxon>
        <taxon>Metazoa</taxon>
        <taxon>Spiralia</taxon>
        <taxon>Lophotrochozoa</taxon>
        <taxon>Mollusca</taxon>
        <taxon>Bivalvia</taxon>
        <taxon>Autobranchia</taxon>
        <taxon>Pteriomorphia</taxon>
        <taxon>Ostreida</taxon>
        <taxon>Ostreoidea</taxon>
        <taxon>Ostreidae</taxon>
        <taxon>Crassostrea</taxon>
    </lineage>
</organism>
<reference evidence="6" key="1">
    <citation type="submission" date="2025-08" db="UniProtKB">
        <authorList>
            <consortium name="RefSeq"/>
        </authorList>
    </citation>
    <scope>IDENTIFICATION</scope>
    <source>
        <tissue evidence="6">Whole sample</tissue>
    </source>
</reference>
<feature type="signal peptide" evidence="3">
    <location>
        <begin position="1"/>
        <end position="25"/>
    </location>
</feature>
<keyword evidence="3" id="KW-0732">Signal</keyword>